<protein>
    <submittedName>
        <fullName evidence="1">Galactose mutarotase-like protein</fullName>
    </submittedName>
</protein>
<dbReference type="Gene3D" id="2.70.98.10">
    <property type="match status" value="1"/>
</dbReference>
<evidence type="ECO:0000313" key="1">
    <source>
        <dbReference type="EMBL" id="OCB87929.1"/>
    </source>
</evidence>
<dbReference type="AlphaFoldDB" id="A0A9Q5HXZ7"/>
<dbReference type="GO" id="GO:0003824">
    <property type="term" value="F:catalytic activity"/>
    <property type="evidence" value="ECO:0007669"/>
    <property type="project" value="InterPro"/>
</dbReference>
<comment type="caution">
    <text evidence="1">The sequence shown here is derived from an EMBL/GenBank/DDBJ whole genome shotgun (WGS) entry which is preliminary data.</text>
</comment>
<keyword evidence="2" id="KW-1185">Reference proteome</keyword>
<dbReference type="Proteomes" id="UP000757232">
    <property type="component" value="Unassembled WGS sequence"/>
</dbReference>
<dbReference type="OrthoDB" id="274691at2759"/>
<dbReference type="EMBL" id="LNZH02000186">
    <property type="protein sequence ID" value="OCB87929.1"/>
    <property type="molecule type" value="Genomic_DNA"/>
</dbReference>
<proteinExistence type="predicted"/>
<name>A0A9Q5HXZ7_SANBA</name>
<gene>
    <name evidence="1" type="ORF">A7U60_g4885</name>
</gene>
<reference evidence="1" key="1">
    <citation type="submission" date="2016-06" db="EMBL/GenBank/DDBJ databases">
        <title>Draft Genome sequence of the fungus Inonotus baumii.</title>
        <authorList>
            <person name="Zhu H."/>
            <person name="Lin W."/>
        </authorList>
    </citation>
    <scope>NUCLEOTIDE SEQUENCE</scope>
    <source>
        <strain evidence="1">821</strain>
    </source>
</reference>
<dbReference type="InterPro" id="IPR014718">
    <property type="entry name" value="GH-type_carb-bd"/>
</dbReference>
<dbReference type="InterPro" id="IPR011013">
    <property type="entry name" value="Gal_mutarotase_sf_dom"/>
</dbReference>
<evidence type="ECO:0000313" key="2">
    <source>
        <dbReference type="Proteomes" id="UP000757232"/>
    </source>
</evidence>
<dbReference type="SUPFAM" id="SSF74650">
    <property type="entry name" value="Galactose mutarotase-like"/>
    <property type="match status" value="1"/>
</dbReference>
<sequence length="81" mass="8938">MPIMTTRHIFSNLDAFQQGSEDILSHALKIDSSFVVATDSIAILTADFINIDGTAYDSQVAKRSELTGMKRMTIVGWAARF</sequence>
<organism evidence="1 2">
    <name type="scientific">Sanghuangporus baumii</name>
    <name type="common">Phellinus baumii</name>
    <dbReference type="NCBI Taxonomy" id="108892"/>
    <lineage>
        <taxon>Eukaryota</taxon>
        <taxon>Fungi</taxon>
        <taxon>Dikarya</taxon>
        <taxon>Basidiomycota</taxon>
        <taxon>Agaricomycotina</taxon>
        <taxon>Agaricomycetes</taxon>
        <taxon>Hymenochaetales</taxon>
        <taxon>Hymenochaetaceae</taxon>
        <taxon>Sanghuangporus</taxon>
    </lineage>
</organism>
<accession>A0A9Q5HXZ7</accession>
<dbReference type="GO" id="GO:0005975">
    <property type="term" value="P:carbohydrate metabolic process"/>
    <property type="evidence" value="ECO:0007669"/>
    <property type="project" value="InterPro"/>
</dbReference>
<dbReference type="GO" id="GO:0030246">
    <property type="term" value="F:carbohydrate binding"/>
    <property type="evidence" value="ECO:0007669"/>
    <property type="project" value="InterPro"/>
</dbReference>